<keyword evidence="3" id="KW-1003">Cell membrane</keyword>
<evidence type="ECO:0000256" key="6">
    <source>
        <dbReference type="ARBA" id="ARBA00022989"/>
    </source>
</evidence>
<keyword evidence="7 9" id="KW-0472">Membrane</keyword>
<comment type="subcellular location">
    <subcellularLocation>
        <location evidence="1">Cell inner membrane</location>
        <topology evidence="1">Multi-pass membrane protein</topology>
    </subcellularLocation>
</comment>
<evidence type="ECO:0000256" key="9">
    <source>
        <dbReference type="SAM" id="Phobius"/>
    </source>
</evidence>
<feature type="transmembrane region" description="Helical" evidence="9">
    <location>
        <begin position="12"/>
        <end position="33"/>
    </location>
</feature>
<keyword evidence="2" id="KW-0813">Transport</keyword>
<evidence type="ECO:0000256" key="7">
    <source>
        <dbReference type="ARBA" id="ARBA00023136"/>
    </source>
</evidence>
<keyword evidence="6 9" id="KW-1133">Transmembrane helix</keyword>
<dbReference type="InterPro" id="IPR055348">
    <property type="entry name" value="DctQ"/>
</dbReference>
<comment type="similarity">
    <text evidence="8">Belongs to the TRAP transporter small permease family.</text>
</comment>
<protein>
    <submittedName>
        <fullName evidence="11">TRAP transporter small permease</fullName>
    </submittedName>
</protein>
<dbReference type="Proteomes" id="UP000663981">
    <property type="component" value="Unassembled WGS sequence"/>
</dbReference>
<comment type="caution">
    <text evidence="11">The sequence shown here is derived from an EMBL/GenBank/DDBJ whole genome shotgun (WGS) entry which is preliminary data.</text>
</comment>
<evidence type="ECO:0000256" key="8">
    <source>
        <dbReference type="ARBA" id="ARBA00038436"/>
    </source>
</evidence>
<evidence type="ECO:0000313" key="12">
    <source>
        <dbReference type="Proteomes" id="UP000663981"/>
    </source>
</evidence>
<keyword evidence="4" id="KW-0997">Cell inner membrane</keyword>
<evidence type="ECO:0000256" key="4">
    <source>
        <dbReference type="ARBA" id="ARBA00022519"/>
    </source>
</evidence>
<proteinExistence type="inferred from homology"/>
<reference evidence="11 12" key="1">
    <citation type="submission" date="2021-03" db="EMBL/GenBank/DDBJ databases">
        <title>Whole genome sequence of Metabacillus bambusae BG109.</title>
        <authorList>
            <person name="Jeong J.W."/>
        </authorList>
    </citation>
    <scope>NUCLEOTIDE SEQUENCE [LARGE SCALE GENOMIC DNA]</scope>
    <source>
        <strain evidence="11 12">BG109</strain>
    </source>
</reference>
<evidence type="ECO:0000256" key="2">
    <source>
        <dbReference type="ARBA" id="ARBA00022448"/>
    </source>
</evidence>
<evidence type="ECO:0000256" key="5">
    <source>
        <dbReference type="ARBA" id="ARBA00022692"/>
    </source>
</evidence>
<sequence>MIKKIFDPIDDIIATLALAVIISLTVINVFLRFVLNSPVAWAEEISVGLFIWLVFVGMSSAMKRDNHIGVDYFVNKMPRPLKISAIIIRALAIYSALIYVLIYLGSSLTAQAHSKVTPILAISYQYIDIAVPIGGGLTAIHFTRLLIRSLKAELKKEGGE</sequence>
<dbReference type="PANTHER" id="PTHR35011">
    <property type="entry name" value="2,3-DIKETO-L-GULONATE TRAP TRANSPORTER SMALL PERMEASE PROTEIN YIAM"/>
    <property type="match status" value="1"/>
</dbReference>
<keyword evidence="12" id="KW-1185">Reference proteome</keyword>
<dbReference type="PANTHER" id="PTHR35011:SF2">
    <property type="entry name" value="2,3-DIKETO-L-GULONATE TRAP TRANSPORTER SMALL PERMEASE PROTEIN YIAM"/>
    <property type="match status" value="1"/>
</dbReference>
<evidence type="ECO:0000259" key="10">
    <source>
        <dbReference type="Pfam" id="PF04290"/>
    </source>
</evidence>
<feature type="transmembrane region" description="Helical" evidence="9">
    <location>
        <begin position="45"/>
        <end position="62"/>
    </location>
</feature>
<organism evidence="11 12">
    <name type="scientific">Metabacillus bambusae</name>
    <dbReference type="NCBI Taxonomy" id="2795218"/>
    <lineage>
        <taxon>Bacteria</taxon>
        <taxon>Bacillati</taxon>
        <taxon>Bacillota</taxon>
        <taxon>Bacilli</taxon>
        <taxon>Bacillales</taxon>
        <taxon>Bacillaceae</taxon>
        <taxon>Metabacillus</taxon>
    </lineage>
</organism>
<feature type="transmembrane region" description="Helical" evidence="9">
    <location>
        <begin position="83"/>
        <end position="104"/>
    </location>
</feature>
<evidence type="ECO:0000256" key="3">
    <source>
        <dbReference type="ARBA" id="ARBA00022475"/>
    </source>
</evidence>
<name>A0ABS3MYT4_9BACI</name>
<keyword evidence="5 9" id="KW-0812">Transmembrane</keyword>
<dbReference type="InterPro" id="IPR007387">
    <property type="entry name" value="TRAP_DctQ"/>
</dbReference>
<evidence type="ECO:0000313" key="11">
    <source>
        <dbReference type="EMBL" id="MBO1511170.1"/>
    </source>
</evidence>
<dbReference type="Pfam" id="PF04290">
    <property type="entry name" value="DctQ"/>
    <property type="match status" value="1"/>
</dbReference>
<accession>A0ABS3MYT4</accession>
<dbReference type="EMBL" id="JAGDEL010000003">
    <property type="protein sequence ID" value="MBO1511170.1"/>
    <property type="molecule type" value="Genomic_DNA"/>
</dbReference>
<feature type="domain" description="Tripartite ATP-independent periplasmic transporters DctQ component" evidence="10">
    <location>
        <begin position="22"/>
        <end position="151"/>
    </location>
</feature>
<dbReference type="RefSeq" id="WP_207975933.1">
    <property type="nucleotide sequence ID" value="NZ_JAGDEL010000003.1"/>
</dbReference>
<feature type="transmembrane region" description="Helical" evidence="9">
    <location>
        <begin position="124"/>
        <end position="147"/>
    </location>
</feature>
<evidence type="ECO:0000256" key="1">
    <source>
        <dbReference type="ARBA" id="ARBA00004429"/>
    </source>
</evidence>
<gene>
    <name evidence="11" type="ORF">I7822_05685</name>
</gene>